<feature type="domain" description="Protein kinase" evidence="1">
    <location>
        <begin position="1"/>
        <end position="92"/>
    </location>
</feature>
<dbReference type="InterPro" id="IPR053215">
    <property type="entry name" value="TKL_Ser/Thr_kinase"/>
</dbReference>
<gene>
    <name evidence="2" type="ORF">C1645_827289</name>
</gene>
<keyword evidence="2" id="KW-0808">Transferase</keyword>
<keyword evidence="2" id="KW-0418">Kinase</keyword>
<evidence type="ECO:0000313" key="3">
    <source>
        <dbReference type="Proteomes" id="UP000265703"/>
    </source>
</evidence>
<organism evidence="2 3">
    <name type="scientific">Glomus cerebriforme</name>
    <dbReference type="NCBI Taxonomy" id="658196"/>
    <lineage>
        <taxon>Eukaryota</taxon>
        <taxon>Fungi</taxon>
        <taxon>Fungi incertae sedis</taxon>
        <taxon>Mucoromycota</taxon>
        <taxon>Glomeromycotina</taxon>
        <taxon>Glomeromycetes</taxon>
        <taxon>Glomerales</taxon>
        <taxon>Glomeraceae</taxon>
        <taxon>Glomus</taxon>
    </lineage>
</organism>
<dbReference type="Proteomes" id="UP000265703">
    <property type="component" value="Unassembled WGS sequence"/>
</dbReference>
<proteinExistence type="predicted"/>
<sequence>MAPEVLRNRPYTSASDIYSLSMIMWEFTSGIPPFSKRAHDHQLSLSICKGERPEILKNIPKCYIALMEKCWNSDPIKRPTIVDLENIISQWLKYVNEYYIINGEKGNGNNIQVVDNYQLRSDMYEFINANKAISQGQVNTFIHPQACYTSRLITEILEQKNSDECFDCIINN</sequence>
<dbReference type="InterPro" id="IPR011009">
    <property type="entry name" value="Kinase-like_dom_sf"/>
</dbReference>
<dbReference type="PROSITE" id="PS50011">
    <property type="entry name" value="PROTEIN_KINASE_DOM"/>
    <property type="match status" value="1"/>
</dbReference>
<dbReference type="InterPro" id="IPR000719">
    <property type="entry name" value="Prot_kinase_dom"/>
</dbReference>
<protein>
    <submittedName>
        <fullName evidence="2">Kinase-like domain-containing protein</fullName>
    </submittedName>
</protein>
<dbReference type="InterPro" id="IPR001245">
    <property type="entry name" value="Ser-Thr/Tyr_kinase_cat_dom"/>
</dbReference>
<comment type="caution">
    <text evidence="2">The sequence shown here is derived from an EMBL/GenBank/DDBJ whole genome shotgun (WGS) entry which is preliminary data.</text>
</comment>
<dbReference type="GO" id="GO:0005524">
    <property type="term" value="F:ATP binding"/>
    <property type="evidence" value="ECO:0007669"/>
    <property type="project" value="InterPro"/>
</dbReference>
<keyword evidence="3" id="KW-1185">Reference proteome</keyword>
<dbReference type="PANTHER" id="PTHR45756:SF1">
    <property type="entry name" value="PROTEIN KINASE DOMAIN CONTAINING PROTEIN"/>
    <property type="match status" value="1"/>
</dbReference>
<dbReference type="STRING" id="658196.A0A397SNI7"/>
<dbReference type="EMBL" id="QKYT01000293">
    <property type="protein sequence ID" value="RIA87770.1"/>
    <property type="molecule type" value="Genomic_DNA"/>
</dbReference>
<accession>A0A397SNI7</accession>
<dbReference type="OrthoDB" id="4062651at2759"/>
<evidence type="ECO:0000313" key="2">
    <source>
        <dbReference type="EMBL" id="RIA87770.1"/>
    </source>
</evidence>
<evidence type="ECO:0000259" key="1">
    <source>
        <dbReference type="PROSITE" id="PS50011"/>
    </source>
</evidence>
<dbReference type="Pfam" id="PF07714">
    <property type="entry name" value="PK_Tyr_Ser-Thr"/>
    <property type="match status" value="1"/>
</dbReference>
<dbReference type="GO" id="GO:0004672">
    <property type="term" value="F:protein kinase activity"/>
    <property type="evidence" value="ECO:0007669"/>
    <property type="project" value="InterPro"/>
</dbReference>
<dbReference type="AlphaFoldDB" id="A0A397SNI7"/>
<dbReference type="Gene3D" id="1.10.510.10">
    <property type="entry name" value="Transferase(Phosphotransferase) domain 1"/>
    <property type="match status" value="1"/>
</dbReference>
<name>A0A397SNI7_9GLOM</name>
<reference evidence="2 3" key="1">
    <citation type="submission" date="2018-06" db="EMBL/GenBank/DDBJ databases">
        <title>Comparative genomics reveals the genomic features of Rhizophagus irregularis, R. cerebriforme, R. diaphanum and Gigaspora rosea, and their symbiotic lifestyle signature.</title>
        <authorList>
            <person name="Morin E."/>
            <person name="San Clemente H."/>
            <person name="Chen E.C.H."/>
            <person name="De La Providencia I."/>
            <person name="Hainaut M."/>
            <person name="Kuo A."/>
            <person name="Kohler A."/>
            <person name="Murat C."/>
            <person name="Tang N."/>
            <person name="Roy S."/>
            <person name="Loubradou J."/>
            <person name="Henrissat B."/>
            <person name="Grigoriev I.V."/>
            <person name="Corradi N."/>
            <person name="Roux C."/>
            <person name="Martin F.M."/>
        </authorList>
    </citation>
    <scope>NUCLEOTIDE SEQUENCE [LARGE SCALE GENOMIC DNA]</scope>
    <source>
        <strain evidence="2 3">DAOM 227022</strain>
    </source>
</reference>
<dbReference type="SUPFAM" id="SSF56112">
    <property type="entry name" value="Protein kinase-like (PK-like)"/>
    <property type="match status" value="1"/>
</dbReference>
<dbReference type="PANTHER" id="PTHR45756">
    <property type="entry name" value="PALMITOYLTRANSFERASE"/>
    <property type="match status" value="1"/>
</dbReference>